<evidence type="ECO:0000256" key="1">
    <source>
        <dbReference type="ARBA" id="ARBA00004370"/>
    </source>
</evidence>
<dbReference type="STRING" id="299255.SAMN02745129_1183"/>
<evidence type="ECO:0000256" key="2">
    <source>
        <dbReference type="ARBA" id="ARBA00023136"/>
    </source>
</evidence>
<dbReference type="Pfam" id="PF01370">
    <property type="entry name" value="Epimerase"/>
    <property type="match status" value="1"/>
</dbReference>
<dbReference type="GO" id="GO:0016020">
    <property type="term" value="C:membrane"/>
    <property type="evidence" value="ECO:0007669"/>
    <property type="project" value="UniProtKB-SubCell"/>
</dbReference>
<name>A0A1M5NUQ3_9GAMM</name>
<dbReference type="OrthoDB" id="9798632at2"/>
<accession>A0A1M5NUQ3</accession>
<dbReference type="PANTHER" id="PTHR14097:SF7">
    <property type="entry name" value="OXIDOREDUCTASE HTATIP2"/>
    <property type="match status" value="1"/>
</dbReference>
<evidence type="ECO:0000259" key="3">
    <source>
        <dbReference type="Pfam" id="PF01370"/>
    </source>
</evidence>
<dbReference type="EMBL" id="FQXG01000001">
    <property type="protein sequence ID" value="SHG93185.1"/>
    <property type="molecule type" value="Genomic_DNA"/>
</dbReference>
<dbReference type="Gene3D" id="3.40.50.720">
    <property type="entry name" value="NAD(P)-binding Rossmann-like Domain"/>
    <property type="match status" value="1"/>
</dbReference>
<dbReference type="AlphaFoldDB" id="A0A1M5NUQ3"/>
<dbReference type="PANTHER" id="PTHR14097">
    <property type="entry name" value="OXIDOREDUCTASE HTATIP2"/>
    <property type="match status" value="1"/>
</dbReference>
<protein>
    <submittedName>
        <fullName evidence="4">NAD dependent epimerase/dehydratase family protein</fullName>
    </submittedName>
</protein>
<dbReference type="RefSeq" id="WP_073325549.1">
    <property type="nucleotide sequence ID" value="NZ_FQXG01000001.1"/>
</dbReference>
<organism evidence="4 5">
    <name type="scientific">Ferrimonas marina</name>
    <dbReference type="NCBI Taxonomy" id="299255"/>
    <lineage>
        <taxon>Bacteria</taxon>
        <taxon>Pseudomonadati</taxon>
        <taxon>Pseudomonadota</taxon>
        <taxon>Gammaproteobacteria</taxon>
        <taxon>Alteromonadales</taxon>
        <taxon>Ferrimonadaceae</taxon>
        <taxon>Ferrimonas</taxon>
    </lineage>
</organism>
<proteinExistence type="predicted"/>
<dbReference type="InterPro" id="IPR001509">
    <property type="entry name" value="Epimerase_deHydtase"/>
</dbReference>
<keyword evidence="2" id="KW-0472">Membrane</keyword>
<evidence type="ECO:0000313" key="5">
    <source>
        <dbReference type="Proteomes" id="UP000184268"/>
    </source>
</evidence>
<dbReference type="SUPFAM" id="SSF51735">
    <property type="entry name" value="NAD(P)-binding Rossmann-fold domains"/>
    <property type="match status" value="1"/>
</dbReference>
<gene>
    <name evidence="4" type="ORF">SAMN02745129_1183</name>
</gene>
<reference evidence="4 5" key="1">
    <citation type="submission" date="2016-11" db="EMBL/GenBank/DDBJ databases">
        <authorList>
            <person name="Jaros S."/>
            <person name="Januszkiewicz K."/>
            <person name="Wedrychowicz H."/>
        </authorList>
    </citation>
    <scope>NUCLEOTIDE SEQUENCE [LARGE SCALE GENOMIC DNA]</scope>
    <source>
        <strain evidence="4 5">DSM 16917</strain>
    </source>
</reference>
<sequence>MKTALVAGATGATGSALVNTLLSDAHYDEVHILSRRTTHWRANDKVVEHILPLSRIADLKSKQPITDIYCCLGTTLKRAGSQQAFRDVDLEAVLALGRWAAANGVEAMHVISSIGADPSSRSFYLRTKGEMEQSLSTLGLPSLYLYRPSVLTGERDERRLIEGLGAKLAHAMRWLPGSERWQPVPVSRLAQAMASYGRDPQSGRHRIGSEQILSKRPGE</sequence>
<evidence type="ECO:0000313" key="4">
    <source>
        <dbReference type="EMBL" id="SHG93185.1"/>
    </source>
</evidence>
<dbReference type="Proteomes" id="UP000184268">
    <property type="component" value="Unassembled WGS sequence"/>
</dbReference>
<keyword evidence="5" id="KW-1185">Reference proteome</keyword>
<comment type="subcellular location">
    <subcellularLocation>
        <location evidence="1">Membrane</location>
    </subcellularLocation>
</comment>
<feature type="domain" description="NAD-dependent epimerase/dehydratase" evidence="3">
    <location>
        <begin position="4"/>
        <end position="113"/>
    </location>
</feature>
<dbReference type="InterPro" id="IPR036291">
    <property type="entry name" value="NAD(P)-bd_dom_sf"/>
</dbReference>